<gene>
    <name evidence="6" type="primary">gshA</name>
    <name evidence="5" type="synonym">egtA</name>
    <name evidence="6" type="ORF">GCM10011410_06270</name>
</gene>
<dbReference type="EMBL" id="BMJH01000001">
    <property type="protein sequence ID" value="GGC56517.1"/>
    <property type="molecule type" value="Genomic_DNA"/>
</dbReference>
<dbReference type="HAMAP" id="MF_02034">
    <property type="entry name" value="EgtA"/>
    <property type="match status" value="1"/>
</dbReference>
<keyword evidence="1 5" id="KW-0436">Ligase</keyword>
<dbReference type="Gene3D" id="3.30.590.20">
    <property type="match status" value="1"/>
</dbReference>
<dbReference type="InterPro" id="IPR014746">
    <property type="entry name" value="Gln_synth/guanido_kin_cat_dom"/>
</dbReference>
<dbReference type="Proteomes" id="UP000641514">
    <property type="component" value="Unassembled WGS sequence"/>
</dbReference>
<protein>
    <recommendedName>
        <fullName evidence="5">Glutamate--cysteine ligase EgtA</fullName>
        <ecNumber evidence="5">6.3.2.2</ecNumber>
    </recommendedName>
    <alternativeName>
        <fullName evidence="5">Gamma-glutamylcysteine synthase</fullName>
        <shortName evidence="5">GCS</shortName>
        <shortName evidence="5">Gamma-ECS</shortName>
    </alternativeName>
</protein>
<keyword evidence="2 5" id="KW-0547">Nucleotide-binding</keyword>
<proteinExistence type="inferred from homology"/>
<name>A0A916XAK3_9ACTN</name>
<sequence>MGPSRHGSDPLLYLGPRLSTRSSFGGTILILPVAFEYDPRHNRARTAVSGVTVTVTTASALDVVSDRGAAHAIIAHATLAVCPGEAIGTEVEWFAHQSARRRTRLSENELRTALDSLPSNPLPHGGTVTLEPGGQIEISSAPAARTSEVIEAVRADATVLARHLSASGITLRSAAADVHRLPSRVLDAPRYQAMEAAFDRVGPLGRLMMCNTAAVQVCVNSGATASESQNRWDMLNAVGPALIATFAASPRIAGGVPGAWVSQRMRSWLFLDRQRTDFPQQHHSLSDYPEWALNTPLLCVRCDGKDWSAPPLTLGQWVDEGARSAIGRAPTVSDVEYHLTTLFPPVRPKGFFEVRYIDQQPSDQWHIPIAVVAALTSNPAVISQARDIAEETARWWLRAARLGLTEPAVKRASRRLLALAAEHADSPELAREIDTFAGQRTCHPSPTVGAR</sequence>
<comment type="caution">
    <text evidence="6">The sequence shown here is derived from an EMBL/GenBank/DDBJ whole genome shotgun (WGS) entry which is preliminary data.</text>
</comment>
<keyword evidence="7" id="KW-1185">Reference proteome</keyword>
<dbReference type="Pfam" id="PF04107">
    <property type="entry name" value="GCS2"/>
    <property type="match status" value="1"/>
</dbReference>
<evidence type="ECO:0000256" key="1">
    <source>
        <dbReference type="ARBA" id="ARBA00022598"/>
    </source>
</evidence>
<organism evidence="6 7">
    <name type="scientific">Hoyosella rhizosphaerae</name>
    <dbReference type="NCBI Taxonomy" id="1755582"/>
    <lineage>
        <taxon>Bacteria</taxon>
        <taxon>Bacillati</taxon>
        <taxon>Actinomycetota</taxon>
        <taxon>Actinomycetes</taxon>
        <taxon>Mycobacteriales</taxon>
        <taxon>Hoyosellaceae</taxon>
        <taxon>Hoyosella</taxon>
    </lineage>
</organism>
<dbReference type="GO" id="GO:0052699">
    <property type="term" value="P:ergothioneine biosynthetic process"/>
    <property type="evidence" value="ECO:0007669"/>
    <property type="project" value="UniProtKB-UniRule"/>
</dbReference>
<evidence type="ECO:0000313" key="6">
    <source>
        <dbReference type="EMBL" id="GGC56517.1"/>
    </source>
</evidence>
<dbReference type="InterPro" id="IPR006336">
    <property type="entry name" value="GCS2"/>
</dbReference>
<keyword evidence="3 5" id="KW-0067">ATP-binding</keyword>
<dbReference type="PANTHER" id="PTHR34378">
    <property type="entry name" value="GLUTAMATE--CYSTEINE LIGASE, CHLOROPLASTIC"/>
    <property type="match status" value="1"/>
</dbReference>
<reference evidence="6" key="2">
    <citation type="submission" date="2020-09" db="EMBL/GenBank/DDBJ databases">
        <authorList>
            <person name="Sun Q."/>
            <person name="Zhou Y."/>
        </authorList>
    </citation>
    <scope>NUCLEOTIDE SEQUENCE</scope>
    <source>
        <strain evidence="6">CGMCC 1.15478</strain>
    </source>
</reference>
<evidence type="ECO:0000256" key="3">
    <source>
        <dbReference type="ARBA" id="ARBA00022840"/>
    </source>
</evidence>
<evidence type="ECO:0000256" key="4">
    <source>
        <dbReference type="ARBA" id="ARBA00048819"/>
    </source>
</evidence>
<dbReference type="PANTHER" id="PTHR34378:SF1">
    <property type="entry name" value="GLUTAMATE--CYSTEINE LIGASE, CHLOROPLASTIC"/>
    <property type="match status" value="1"/>
</dbReference>
<dbReference type="SUPFAM" id="SSF55931">
    <property type="entry name" value="Glutamine synthetase/guanido kinase"/>
    <property type="match status" value="1"/>
</dbReference>
<dbReference type="InterPro" id="IPR035434">
    <property type="entry name" value="GCL_bact_plant"/>
</dbReference>
<evidence type="ECO:0000256" key="2">
    <source>
        <dbReference type="ARBA" id="ARBA00022741"/>
    </source>
</evidence>
<comment type="catalytic activity">
    <reaction evidence="4 5">
        <text>L-cysteine + L-glutamate + ATP = gamma-L-glutamyl-L-cysteine + ADP + phosphate + H(+)</text>
        <dbReference type="Rhea" id="RHEA:13285"/>
        <dbReference type="ChEBI" id="CHEBI:15378"/>
        <dbReference type="ChEBI" id="CHEBI:29985"/>
        <dbReference type="ChEBI" id="CHEBI:30616"/>
        <dbReference type="ChEBI" id="CHEBI:35235"/>
        <dbReference type="ChEBI" id="CHEBI:43474"/>
        <dbReference type="ChEBI" id="CHEBI:58173"/>
        <dbReference type="ChEBI" id="CHEBI:456216"/>
        <dbReference type="EC" id="6.3.2.2"/>
    </reaction>
</comment>
<dbReference type="EC" id="6.3.2.2" evidence="5"/>
<dbReference type="InterPro" id="IPR017809">
    <property type="entry name" value="EgtA_Actinobacteria"/>
</dbReference>
<comment type="pathway">
    <text evidence="5">Amino-acid biosynthesis; ergothioneine biosynthesis.</text>
</comment>
<accession>A0A916XAK3</accession>
<dbReference type="AlphaFoldDB" id="A0A916XAK3"/>
<comment type="similarity">
    <text evidence="5">Belongs to the glutamate--cysteine ligase type 2 family. EgtA subfamily.</text>
</comment>
<evidence type="ECO:0000256" key="5">
    <source>
        <dbReference type="HAMAP-Rule" id="MF_02034"/>
    </source>
</evidence>
<dbReference type="GO" id="GO:0005524">
    <property type="term" value="F:ATP binding"/>
    <property type="evidence" value="ECO:0007669"/>
    <property type="project" value="UniProtKB-UniRule"/>
</dbReference>
<dbReference type="GO" id="GO:0006750">
    <property type="term" value="P:glutathione biosynthetic process"/>
    <property type="evidence" value="ECO:0007669"/>
    <property type="project" value="InterPro"/>
</dbReference>
<comment type="function">
    <text evidence="5">Catalyzes the synthesis of gamma-glutamylcysteine (gamma-GC). This compound is used as substrate for the biosynthesis of the low-molecular thiol compound ergothioneine.</text>
</comment>
<reference evidence="6" key="1">
    <citation type="journal article" date="2014" name="Int. J. Syst. Evol. Microbiol.">
        <title>Complete genome sequence of Corynebacterium casei LMG S-19264T (=DSM 44701T), isolated from a smear-ripened cheese.</title>
        <authorList>
            <consortium name="US DOE Joint Genome Institute (JGI-PGF)"/>
            <person name="Walter F."/>
            <person name="Albersmeier A."/>
            <person name="Kalinowski J."/>
            <person name="Ruckert C."/>
        </authorList>
    </citation>
    <scope>NUCLEOTIDE SEQUENCE</scope>
    <source>
        <strain evidence="6">CGMCC 1.15478</strain>
    </source>
</reference>
<dbReference type="GO" id="GO:0004357">
    <property type="term" value="F:glutamate-cysteine ligase activity"/>
    <property type="evidence" value="ECO:0007669"/>
    <property type="project" value="UniProtKB-UniRule"/>
</dbReference>
<evidence type="ECO:0000313" key="7">
    <source>
        <dbReference type="Proteomes" id="UP000641514"/>
    </source>
</evidence>